<keyword evidence="1" id="KW-0472">Membrane</keyword>
<dbReference type="AlphaFoldDB" id="A0A2S7XVR8"/>
<keyword evidence="1" id="KW-1133">Transmembrane helix</keyword>
<feature type="chain" id="PRO_5015690608" evidence="2">
    <location>
        <begin position="23"/>
        <end position="206"/>
    </location>
</feature>
<keyword evidence="4" id="KW-1185">Reference proteome</keyword>
<organism evidence="3 4">
    <name type="scientific">Chromatium okenii</name>
    <dbReference type="NCBI Taxonomy" id="61644"/>
    <lineage>
        <taxon>Bacteria</taxon>
        <taxon>Pseudomonadati</taxon>
        <taxon>Pseudomonadota</taxon>
        <taxon>Gammaproteobacteria</taxon>
        <taxon>Chromatiales</taxon>
        <taxon>Chromatiaceae</taxon>
        <taxon>Chromatium</taxon>
    </lineage>
</organism>
<protein>
    <submittedName>
        <fullName evidence="3">Uncharacterized protein</fullName>
    </submittedName>
</protein>
<dbReference type="Proteomes" id="UP000239936">
    <property type="component" value="Unassembled WGS sequence"/>
</dbReference>
<accession>A0A2S7XVR8</accession>
<keyword evidence="1" id="KW-0812">Transmembrane</keyword>
<evidence type="ECO:0000313" key="3">
    <source>
        <dbReference type="EMBL" id="PQJ97522.1"/>
    </source>
</evidence>
<evidence type="ECO:0000313" key="4">
    <source>
        <dbReference type="Proteomes" id="UP000239936"/>
    </source>
</evidence>
<dbReference type="SUPFAM" id="SSF48452">
    <property type="entry name" value="TPR-like"/>
    <property type="match status" value="1"/>
</dbReference>
<dbReference type="OrthoDB" id="6348659at2"/>
<sequence length="206" mass="23517">MRLSINSVLFFCFILLSSNAFCDQVSSAETDFKAGNESYQQGKFEEAKIAYQSAMKKDASLSHPEMLFNLSLTLRQLGQVKEADALYARFIKSEHNRLSGSDLVQDSADGLLFDKNRSLFEHFFTPEYVIWHNWLAKYLMYILAIITVIFTIILLNSSEGYTSFLDMTDAINRMGMDRHYSSGEKMVWALLLFPIAIGLFTSGYFV</sequence>
<dbReference type="Gene3D" id="1.25.40.10">
    <property type="entry name" value="Tetratricopeptide repeat domain"/>
    <property type="match status" value="1"/>
</dbReference>
<keyword evidence="2" id="KW-0732">Signal</keyword>
<feature type="transmembrane region" description="Helical" evidence="1">
    <location>
        <begin position="186"/>
        <end position="205"/>
    </location>
</feature>
<evidence type="ECO:0000256" key="2">
    <source>
        <dbReference type="SAM" id="SignalP"/>
    </source>
</evidence>
<dbReference type="EMBL" id="PPGH01000010">
    <property type="protein sequence ID" value="PQJ97522.1"/>
    <property type="molecule type" value="Genomic_DNA"/>
</dbReference>
<evidence type="ECO:0000256" key="1">
    <source>
        <dbReference type="SAM" id="Phobius"/>
    </source>
</evidence>
<proteinExistence type="predicted"/>
<comment type="caution">
    <text evidence="3">The sequence shown here is derived from an EMBL/GenBank/DDBJ whole genome shotgun (WGS) entry which is preliminary data.</text>
</comment>
<dbReference type="RefSeq" id="WP_105072481.1">
    <property type="nucleotide sequence ID" value="NZ_JAFLKP010000051.1"/>
</dbReference>
<reference evidence="3 4" key="1">
    <citation type="submission" date="2018-01" db="EMBL/GenBank/DDBJ databases">
        <title>The complete genome sequence of Chromatium okenii LaCa, a purple sulfur bacterium with a turbulent life.</title>
        <authorList>
            <person name="Luedin S.M."/>
            <person name="Liechti N."/>
            <person name="Storelli N."/>
            <person name="Danza F."/>
            <person name="Wittwer M."/>
            <person name="Pothier J.F."/>
            <person name="Tonolla M.A."/>
        </authorList>
    </citation>
    <scope>NUCLEOTIDE SEQUENCE [LARGE SCALE GENOMIC DNA]</scope>
    <source>
        <strain evidence="3 4">LaCa</strain>
    </source>
</reference>
<feature type="signal peptide" evidence="2">
    <location>
        <begin position="1"/>
        <end position="22"/>
    </location>
</feature>
<name>A0A2S7XVR8_9GAMM</name>
<dbReference type="InterPro" id="IPR011990">
    <property type="entry name" value="TPR-like_helical_dom_sf"/>
</dbReference>
<feature type="transmembrane region" description="Helical" evidence="1">
    <location>
        <begin position="138"/>
        <end position="157"/>
    </location>
</feature>
<gene>
    <name evidence="3" type="ORF">CXB77_01200</name>
</gene>